<gene>
    <name evidence="1" type="ORF">MRB53_011089</name>
</gene>
<dbReference type="EMBL" id="CM056811">
    <property type="protein sequence ID" value="KAJ8636822.1"/>
    <property type="molecule type" value="Genomic_DNA"/>
</dbReference>
<evidence type="ECO:0000313" key="1">
    <source>
        <dbReference type="EMBL" id="KAJ8636822.1"/>
    </source>
</evidence>
<organism evidence="1 2">
    <name type="scientific">Persea americana</name>
    <name type="common">Avocado</name>
    <dbReference type="NCBI Taxonomy" id="3435"/>
    <lineage>
        <taxon>Eukaryota</taxon>
        <taxon>Viridiplantae</taxon>
        <taxon>Streptophyta</taxon>
        <taxon>Embryophyta</taxon>
        <taxon>Tracheophyta</taxon>
        <taxon>Spermatophyta</taxon>
        <taxon>Magnoliopsida</taxon>
        <taxon>Magnoliidae</taxon>
        <taxon>Laurales</taxon>
        <taxon>Lauraceae</taxon>
        <taxon>Persea</taxon>
    </lineage>
</organism>
<accession>A0ACC2LTM8</accession>
<dbReference type="Proteomes" id="UP001234297">
    <property type="component" value="Chromosome 3"/>
</dbReference>
<reference evidence="1 2" key="1">
    <citation type="journal article" date="2022" name="Hortic Res">
        <title>A haplotype resolved chromosomal level avocado genome allows analysis of novel avocado genes.</title>
        <authorList>
            <person name="Nath O."/>
            <person name="Fletcher S.J."/>
            <person name="Hayward A."/>
            <person name="Shaw L.M."/>
            <person name="Masouleh A.K."/>
            <person name="Furtado A."/>
            <person name="Henry R.J."/>
            <person name="Mitter N."/>
        </authorList>
    </citation>
    <scope>NUCLEOTIDE SEQUENCE [LARGE SCALE GENOMIC DNA]</scope>
    <source>
        <strain evidence="2">cv. Hass</strain>
    </source>
</reference>
<comment type="caution">
    <text evidence="1">The sequence shown here is derived from an EMBL/GenBank/DDBJ whole genome shotgun (WGS) entry which is preliminary data.</text>
</comment>
<proteinExistence type="predicted"/>
<evidence type="ECO:0000313" key="2">
    <source>
        <dbReference type="Proteomes" id="UP001234297"/>
    </source>
</evidence>
<name>A0ACC2LTM8_PERAE</name>
<keyword evidence="2" id="KW-1185">Reference proteome</keyword>
<protein>
    <submittedName>
        <fullName evidence="1">Uncharacterized protein</fullName>
    </submittedName>
</protein>
<sequence length="120" mass="13376">MGSDLYSEDICLIGVAAFQDYCKEQISGQSYYPSQQKEDTKPQDSSEKAKLGSIHLYCKTETELLLLTPGKTGTGLPGAGHEKRELPRWGGEMEADGEERWRLISPTQGPQNRMRRGNPT</sequence>